<comment type="cofactor">
    <cofactor evidence="1">
        <name>[4Fe-4S] cluster</name>
        <dbReference type="ChEBI" id="CHEBI:49883"/>
    </cofactor>
</comment>
<accession>A0A1Y1CQT4</accession>
<feature type="domain" description="MTTase N-terminal" evidence="15">
    <location>
        <begin position="1"/>
        <end position="113"/>
    </location>
</feature>
<keyword evidence="3" id="KW-0004">4Fe-4S</keyword>
<evidence type="ECO:0000256" key="9">
    <source>
        <dbReference type="ARBA" id="ARBA00023014"/>
    </source>
</evidence>
<dbReference type="AlphaFoldDB" id="A0A1Y1CQT4"/>
<keyword evidence="9" id="KW-0411">Iron-sulfur</keyword>
<dbReference type="InterPro" id="IPR002792">
    <property type="entry name" value="TRAM_dom"/>
</dbReference>
<sequence length="447" mass="51483">MKYHLVSLGCQMNASDGERVRSVIENMGYRWTDNEEEANLIGILACSVRQKAIDKVYSKIHKWNQWKDKRNLITFVSGCILPSDFDKFLKLFDVIFQMKDLPKLPEMIQQYGITTPVGLQQGFDSQNENISEFWNVKPHYTSDFEAFVPIQNGCDKFCSFCAVPYTRGREVSRPSIEIVDEVKSLVEKGYKSITLLGQNVNSYGLDKKGDEIDFPELLRKVGELGNELKKEFWVYFTSPHPRDMTDKVIEVIAQYKHLAKQIHLPVQSGDDKVLIHMNRKHGMEKYRQIVHTIKRLIPEATLFTDIIVGFTGESDEQFENTRKAMEEFKYNMAYIAVYSPRPGALSHRWFDDVSLDIKKERHHILTKDLKIHSKNYNMTMVGKTFRLLVKGKAKHDGYLAGLTEGRINVRFLSQDESLIGEFVDIKITSTADFSVEGELVIIKESVA</sequence>
<dbReference type="SUPFAM" id="SSF102114">
    <property type="entry name" value="Radical SAM enzymes"/>
    <property type="match status" value="1"/>
</dbReference>
<evidence type="ECO:0000256" key="5">
    <source>
        <dbReference type="ARBA" id="ARBA00022679"/>
    </source>
</evidence>
<dbReference type="SFLD" id="SFLDS00029">
    <property type="entry name" value="Radical_SAM"/>
    <property type="match status" value="1"/>
</dbReference>
<keyword evidence="8" id="KW-0408">Iron</keyword>
<dbReference type="Pfam" id="PF00919">
    <property type="entry name" value="UPF0004"/>
    <property type="match status" value="1"/>
</dbReference>
<dbReference type="FunFam" id="3.40.50.12160:FF:000003">
    <property type="entry name" value="CDK5 regulatory subunit-associated protein 1"/>
    <property type="match status" value="1"/>
</dbReference>
<dbReference type="GO" id="GO:0005829">
    <property type="term" value="C:cytosol"/>
    <property type="evidence" value="ECO:0007669"/>
    <property type="project" value="TreeGrafter"/>
</dbReference>
<keyword evidence="4" id="KW-0963">Cytoplasm</keyword>
<dbReference type="InterPro" id="IPR005839">
    <property type="entry name" value="Methylthiotransferase"/>
</dbReference>
<evidence type="ECO:0000256" key="1">
    <source>
        <dbReference type="ARBA" id="ARBA00001966"/>
    </source>
</evidence>
<dbReference type="Pfam" id="PF01938">
    <property type="entry name" value="TRAM"/>
    <property type="match status" value="1"/>
</dbReference>
<dbReference type="InterPro" id="IPR023404">
    <property type="entry name" value="rSAM_horseshoe"/>
</dbReference>
<comment type="function">
    <text evidence="2">Catalyzes the methylthiolation of N6-(dimethylallyl)adenosine (i(6)A), leading to the formation of 2-methylthio-N6-(dimethylallyl)adenosine (ms(2)i(6)A) at position 37 in tRNAs that read codons beginning with uridine.</text>
</comment>
<dbReference type="SFLD" id="SFLDG01061">
    <property type="entry name" value="methylthiotransferase"/>
    <property type="match status" value="1"/>
</dbReference>
<evidence type="ECO:0000256" key="12">
    <source>
        <dbReference type="ARBA" id="ARBA00080698"/>
    </source>
</evidence>
<dbReference type="EMBL" id="AP018042">
    <property type="protein sequence ID" value="BAX82302.1"/>
    <property type="molecule type" value="Genomic_DNA"/>
</dbReference>
<dbReference type="NCBIfam" id="TIGR01574">
    <property type="entry name" value="miaB-methiolase"/>
    <property type="match status" value="1"/>
</dbReference>
<dbReference type="EC" id="2.8.4.3" evidence="10"/>
<dbReference type="PROSITE" id="PS01278">
    <property type="entry name" value="MTTASE_RADICAL"/>
    <property type="match status" value="1"/>
</dbReference>
<dbReference type="GO" id="GO:0051539">
    <property type="term" value="F:4 iron, 4 sulfur cluster binding"/>
    <property type="evidence" value="ECO:0007669"/>
    <property type="project" value="UniProtKB-KW"/>
</dbReference>
<dbReference type="CDD" id="cd01335">
    <property type="entry name" value="Radical_SAM"/>
    <property type="match status" value="1"/>
</dbReference>
<evidence type="ECO:0000256" key="4">
    <source>
        <dbReference type="ARBA" id="ARBA00022490"/>
    </source>
</evidence>
<dbReference type="PANTHER" id="PTHR43020:SF2">
    <property type="entry name" value="MITOCHONDRIAL TRNA METHYLTHIOTRANSFERASE CDK5RAP1"/>
    <property type="match status" value="1"/>
</dbReference>
<reference evidence="17 18" key="1">
    <citation type="journal article" date="2018" name="Mar. Genomics">
        <title>Complete genome sequence of Marinifilaceae bacterium strain SPP2, isolated from the Antarctic marine sediment.</title>
        <authorList>
            <person name="Watanabe M."/>
            <person name="Kojima H."/>
            <person name="Fukui M."/>
        </authorList>
    </citation>
    <scope>NUCLEOTIDE SEQUENCE [LARGE SCALE GENOMIC DNA]</scope>
    <source>
        <strain evidence="17 18">SPP2</strain>
    </source>
</reference>
<gene>
    <name evidence="17" type="ORF">ALGA_4010</name>
</gene>
<proteinExistence type="predicted"/>
<feature type="domain" description="Radical SAM core" evidence="16">
    <location>
        <begin position="140"/>
        <end position="375"/>
    </location>
</feature>
<dbReference type="RefSeq" id="WP_096432490.1">
    <property type="nucleotide sequence ID" value="NZ_AP018042.1"/>
</dbReference>
<evidence type="ECO:0000256" key="7">
    <source>
        <dbReference type="ARBA" id="ARBA00022723"/>
    </source>
</evidence>
<reference evidence="18" key="2">
    <citation type="journal article" date="2020" name="Antonie Van Leeuwenhoek">
        <title>Labilibaculum antarcticum sp. nov., a novel facultative anaerobic, psychrotorelant bacterium isolated from marine sediment of Antarctica.</title>
        <authorList>
            <person name="Watanabe M."/>
            <person name="Kojima H."/>
            <person name="Fukui M."/>
        </authorList>
    </citation>
    <scope>NUCLEOTIDE SEQUENCE [LARGE SCALE GENOMIC DNA]</scope>
    <source>
        <strain evidence="18">SPP2</strain>
    </source>
</reference>
<dbReference type="PROSITE" id="PS51918">
    <property type="entry name" value="RADICAL_SAM"/>
    <property type="match status" value="1"/>
</dbReference>
<keyword evidence="5 17" id="KW-0808">Transferase</keyword>
<keyword evidence="6" id="KW-0949">S-adenosyl-L-methionine</keyword>
<dbReference type="FunFam" id="3.80.30.20:FF:000001">
    <property type="entry name" value="tRNA-2-methylthio-N(6)-dimethylallyladenosine synthase 2"/>
    <property type="match status" value="1"/>
</dbReference>
<dbReference type="InterPro" id="IPR038135">
    <property type="entry name" value="Methylthiotransferase_N_sf"/>
</dbReference>
<feature type="domain" description="TRAM" evidence="14">
    <location>
        <begin position="378"/>
        <end position="441"/>
    </location>
</feature>
<dbReference type="PROSITE" id="PS51449">
    <property type="entry name" value="MTTASE_N"/>
    <property type="match status" value="1"/>
</dbReference>
<dbReference type="NCBIfam" id="TIGR00089">
    <property type="entry name" value="MiaB/RimO family radical SAM methylthiotransferase"/>
    <property type="match status" value="1"/>
</dbReference>
<dbReference type="PROSITE" id="PS50926">
    <property type="entry name" value="TRAM"/>
    <property type="match status" value="1"/>
</dbReference>
<dbReference type="InterPro" id="IPR013848">
    <property type="entry name" value="Methylthiotransferase_N"/>
</dbReference>
<evidence type="ECO:0000256" key="11">
    <source>
        <dbReference type="ARBA" id="ARBA00068570"/>
    </source>
</evidence>
<dbReference type="InterPro" id="IPR058240">
    <property type="entry name" value="rSAM_sf"/>
</dbReference>
<evidence type="ECO:0000256" key="2">
    <source>
        <dbReference type="ARBA" id="ARBA00003234"/>
    </source>
</evidence>
<evidence type="ECO:0000256" key="3">
    <source>
        <dbReference type="ARBA" id="ARBA00022485"/>
    </source>
</evidence>
<dbReference type="InterPro" id="IPR020612">
    <property type="entry name" value="Methylthiotransferase_CS"/>
</dbReference>
<dbReference type="GO" id="GO:0046872">
    <property type="term" value="F:metal ion binding"/>
    <property type="evidence" value="ECO:0007669"/>
    <property type="project" value="UniProtKB-KW"/>
</dbReference>
<evidence type="ECO:0000256" key="8">
    <source>
        <dbReference type="ARBA" id="ARBA00023004"/>
    </source>
</evidence>
<evidence type="ECO:0000313" key="18">
    <source>
        <dbReference type="Proteomes" id="UP000218267"/>
    </source>
</evidence>
<evidence type="ECO:0000313" key="17">
    <source>
        <dbReference type="EMBL" id="BAX82302.1"/>
    </source>
</evidence>
<dbReference type="GO" id="GO:0035597">
    <property type="term" value="F:tRNA-2-methylthio-N(6)-dimethylallyladenosine(37) synthase activity"/>
    <property type="evidence" value="ECO:0007669"/>
    <property type="project" value="UniProtKB-EC"/>
</dbReference>
<evidence type="ECO:0000259" key="16">
    <source>
        <dbReference type="PROSITE" id="PS51918"/>
    </source>
</evidence>
<evidence type="ECO:0000256" key="13">
    <source>
        <dbReference type="ARBA" id="ARBA00081141"/>
    </source>
</evidence>
<dbReference type="OrthoDB" id="9805215at2"/>
<evidence type="ECO:0000256" key="6">
    <source>
        <dbReference type="ARBA" id="ARBA00022691"/>
    </source>
</evidence>
<dbReference type="InterPro" id="IPR006638">
    <property type="entry name" value="Elp3/MiaA/NifB-like_rSAM"/>
</dbReference>
<dbReference type="Gene3D" id="3.40.50.12160">
    <property type="entry name" value="Methylthiotransferase, N-terminal domain"/>
    <property type="match status" value="1"/>
</dbReference>
<dbReference type="KEGG" id="mbas:ALGA_4010"/>
<dbReference type="InterPro" id="IPR007197">
    <property type="entry name" value="rSAM"/>
</dbReference>
<keyword evidence="18" id="KW-1185">Reference proteome</keyword>
<keyword evidence="7" id="KW-0479">Metal-binding</keyword>
<dbReference type="Pfam" id="PF04055">
    <property type="entry name" value="Radical_SAM"/>
    <property type="match status" value="1"/>
</dbReference>
<dbReference type="SFLD" id="SFLDG01082">
    <property type="entry name" value="B12-binding_domain_containing"/>
    <property type="match status" value="1"/>
</dbReference>
<dbReference type="SMART" id="SM00729">
    <property type="entry name" value="Elp3"/>
    <property type="match status" value="1"/>
</dbReference>
<evidence type="ECO:0000256" key="10">
    <source>
        <dbReference type="ARBA" id="ARBA00033765"/>
    </source>
</evidence>
<name>A0A1Y1CQT4_9BACT</name>
<evidence type="ECO:0000259" key="15">
    <source>
        <dbReference type="PROSITE" id="PS51449"/>
    </source>
</evidence>
<organism evidence="17 18">
    <name type="scientific">Labilibaculum antarcticum</name>
    <dbReference type="NCBI Taxonomy" id="1717717"/>
    <lineage>
        <taxon>Bacteria</taxon>
        <taxon>Pseudomonadati</taxon>
        <taxon>Bacteroidota</taxon>
        <taxon>Bacteroidia</taxon>
        <taxon>Marinilabiliales</taxon>
        <taxon>Marinifilaceae</taxon>
        <taxon>Labilibaculum</taxon>
    </lineage>
</organism>
<dbReference type="Proteomes" id="UP000218267">
    <property type="component" value="Chromosome"/>
</dbReference>
<dbReference type="PANTHER" id="PTHR43020">
    <property type="entry name" value="CDK5 REGULATORY SUBUNIT-ASSOCIATED PROTEIN 1"/>
    <property type="match status" value="1"/>
</dbReference>
<protein>
    <recommendedName>
        <fullName evidence="11">tRNA-2-methylthio-N(6)-dimethylallyladenosine synthase</fullName>
        <ecNumber evidence="10">2.8.4.3</ecNumber>
    </recommendedName>
    <alternativeName>
        <fullName evidence="13">(Dimethylallyl)adenosine tRNA methylthiotransferase MiaB</fullName>
    </alternativeName>
    <alternativeName>
        <fullName evidence="12">tRNA-i(6)A37 methylthiotransferase</fullName>
    </alternativeName>
</protein>
<dbReference type="Gene3D" id="3.80.30.20">
    <property type="entry name" value="tm_1862 like domain"/>
    <property type="match status" value="1"/>
</dbReference>
<evidence type="ECO:0000259" key="14">
    <source>
        <dbReference type="PROSITE" id="PS50926"/>
    </source>
</evidence>